<feature type="region of interest" description="Disordered" evidence="2">
    <location>
        <begin position="679"/>
        <end position="790"/>
    </location>
</feature>
<proteinExistence type="predicted"/>
<name>A0A8B8G064_9HEMI</name>
<evidence type="ECO:0000313" key="5">
    <source>
        <dbReference type="RefSeq" id="XP_025416614.1"/>
    </source>
</evidence>
<sequence length="790" mass="91030">MDGGEFLKVLLASGENEDISKKLYSWFEEKGIINKIRAHVRAQMISTLKGNAPCGANKNNDLSPKLLAMSMLVAEFLLNQEHLCTLSVLITEVPMLSNLREFNSYVNHLGNNTHGPPVNKPRFQLNDVQDILEAVGIQPISDIAKCISQYYFHDISNQNLSLLACLFKAITIVRTNDSKYNEVQNNKNNLNKSTKIEIDTYEHRLNNWLVSIEDILNSFNLNEGQRNTLKKLLKNYHQNNNAQEVAVYKERLKKLGMEIKKMTDRVVEVEQLAKHFHSQNTGLLVQKEQMECVTKQLHLETQQLYKLINEFEEKEKSVQNQLKDVENQRHELQLKEIEILKNERLLKEKSIKNIDETNIIDSNQVKMLQEQNINLTKQVQNIQLKLDELKEFKKNEQSSPKIMDYSLQRIESSLDKEMVRKLQRENDELREFIIVQRKRIEELSHRASNLGKLIEKTHQIPSTTTDYQHKSVKKKLQFVEDFGKKNHHAYKNISSTTTDYSTTLPESDNQTEDDIVQGALSKWKTLAVKTAKVKQNLINYQTNSMRDDSDNKIIRVNRQSYNIRSTLSDDSDSSFFKNSGEKINLKDLANKIGYHRSIRRSKNDTSLDMLQNTRSRNYTYISPIKSSSTNTNNVFKVSPINRTISRIESPVSRINYQNEFSTDTFNVPNQSIMESTVINRPLSDSNSPGTSSSNNFMKNKTPDNIEVNNYKSSPNKLVGERYKDNNNLQSLNGTDLPKESQEKGTEITSRQNSLNHNAVDTNFTSKNEQESDHTISFGSNKTDKSSDFWA</sequence>
<keyword evidence="1" id="KW-0175">Coiled coil</keyword>
<evidence type="ECO:0008006" key="6">
    <source>
        <dbReference type="Google" id="ProtNLM"/>
    </source>
</evidence>
<reference evidence="4 5" key="1">
    <citation type="submission" date="2025-04" db="UniProtKB">
        <authorList>
            <consortium name="RefSeq"/>
        </authorList>
    </citation>
    <scope>IDENTIFICATION</scope>
    <source>
        <tissue evidence="4 5">Whole body</tissue>
    </source>
</reference>
<dbReference type="GeneID" id="112687866"/>
<keyword evidence="3" id="KW-1185">Reference proteome</keyword>
<dbReference type="Proteomes" id="UP000694846">
    <property type="component" value="Unplaced"/>
</dbReference>
<feature type="compositionally biased region" description="Low complexity" evidence="2">
    <location>
        <begin position="683"/>
        <end position="695"/>
    </location>
</feature>
<evidence type="ECO:0000313" key="4">
    <source>
        <dbReference type="RefSeq" id="XP_025416612.1"/>
    </source>
</evidence>
<feature type="compositionally biased region" description="Polar residues" evidence="2">
    <location>
        <begin position="746"/>
        <end position="766"/>
    </location>
</feature>
<evidence type="ECO:0000256" key="1">
    <source>
        <dbReference type="SAM" id="Coils"/>
    </source>
</evidence>
<feature type="coiled-coil region" evidence="1">
    <location>
        <begin position="308"/>
        <end position="338"/>
    </location>
</feature>
<organism evidence="3 5">
    <name type="scientific">Sipha flava</name>
    <name type="common">yellow sugarcane aphid</name>
    <dbReference type="NCBI Taxonomy" id="143950"/>
    <lineage>
        <taxon>Eukaryota</taxon>
        <taxon>Metazoa</taxon>
        <taxon>Ecdysozoa</taxon>
        <taxon>Arthropoda</taxon>
        <taxon>Hexapoda</taxon>
        <taxon>Insecta</taxon>
        <taxon>Pterygota</taxon>
        <taxon>Neoptera</taxon>
        <taxon>Paraneoptera</taxon>
        <taxon>Hemiptera</taxon>
        <taxon>Sternorrhyncha</taxon>
        <taxon>Aphidomorpha</taxon>
        <taxon>Aphidoidea</taxon>
        <taxon>Aphididae</taxon>
        <taxon>Sipha</taxon>
    </lineage>
</organism>
<dbReference type="AlphaFoldDB" id="A0A8B8G064"/>
<feature type="coiled-coil region" evidence="1">
    <location>
        <begin position="365"/>
        <end position="392"/>
    </location>
</feature>
<feature type="compositionally biased region" description="Basic and acidic residues" evidence="2">
    <location>
        <begin position="781"/>
        <end position="790"/>
    </location>
</feature>
<evidence type="ECO:0000313" key="3">
    <source>
        <dbReference type="Proteomes" id="UP000694846"/>
    </source>
</evidence>
<protein>
    <recommendedName>
        <fullName evidence="6">LisH domain-containing protein</fullName>
    </recommendedName>
</protein>
<gene>
    <name evidence="4 5" type="primary">LOC112687866</name>
</gene>
<feature type="compositionally biased region" description="Basic and acidic residues" evidence="2">
    <location>
        <begin position="736"/>
        <end position="745"/>
    </location>
</feature>
<evidence type="ECO:0000256" key="2">
    <source>
        <dbReference type="SAM" id="MobiDB-lite"/>
    </source>
</evidence>
<dbReference type="OrthoDB" id="206339at2759"/>
<feature type="coiled-coil region" evidence="1">
    <location>
        <begin position="245"/>
        <end position="272"/>
    </location>
</feature>
<accession>A0A8B8G064</accession>
<dbReference type="RefSeq" id="XP_025416614.1">
    <property type="nucleotide sequence ID" value="XM_025560829.1"/>
</dbReference>
<dbReference type="RefSeq" id="XP_025416612.1">
    <property type="nucleotide sequence ID" value="XM_025560827.1"/>
</dbReference>
<feature type="compositionally biased region" description="Polar residues" evidence="2">
    <location>
        <begin position="706"/>
        <end position="715"/>
    </location>
</feature>